<dbReference type="KEGG" id="paro:CUV01_19315"/>
<accession>A0A2K9F2G8</accession>
<evidence type="ECO:0000313" key="2">
    <source>
        <dbReference type="EMBL" id="AUH35734.1"/>
    </source>
</evidence>
<name>A0A2K9F2G8_9RHOB</name>
<sequence>MTYTTTFYVICVGGLAGVSYLCSLILKRRADAIRQHPMFKEDPVRQHNHAETLNRELTLKRTAIGLVAVCVFALLVRLWI</sequence>
<dbReference type="RefSeq" id="WP_101462383.1">
    <property type="nucleotide sequence ID" value="NZ_CP025410.1"/>
</dbReference>
<keyword evidence="1" id="KW-0472">Membrane</keyword>
<proteinExistence type="predicted"/>
<evidence type="ECO:0000313" key="3">
    <source>
        <dbReference type="Proteomes" id="UP000233742"/>
    </source>
</evidence>
<dbReference type="AlphaFoldDB" id="A0A2K9F2G8"/>
<evidence type="ECO:0000256" key="1">
    <source>
        <dbReference type="SAM" id="Phobius"/>
    </source>
</evidence>
<dbReference type="EMBL" id="CP025410">
    <property type="protein sequence ID" value="AUH35734.1"/>
    <property type="molecule type" value="Genomic_DNA"/>
</dbReference>
<feature type="transmembrane region" description="Helical" evidence="1">
    <location>
        <begin position="6"/>
        <end position="26"/>
    </location>
</feature>
<gene>
    <name evidence="2" type="ORF">CUV01_19315</name>
</gene>
<organism evidence="2 3">
    <name type="scientific">Paracoccus tegillarcae</name>
    <dbReference type="NCBI Taxonomy" id="1529068"/>
    <lineage>
        <taxon>Bacteria</taxon>
        <taxon>Pseudomonadati</taxon>
        <taxon>Pseudomonadota</taxon>
        <taxon>Alphaproteobacteria</taxon>
        <taxon>Rhodobacterales</taxon>
        <taxon>Paracoccaceae</taxon>
        <taxon>Paracoccus</taxon>
    </lineage>
</organism>
<keyword evidence="1" id="KW-1133">Transmembrane helix</keyword>
<keyword evidence="3" id="KW-1185">Reference proteome</keyword>
<protein>
    <submittedName>
        <fullName evidence="2">Uncharacterized protein</fullName>
    </submittedName>
</protein>
<keyword evidence="1" id="KW-0812">Transmembrane</keyword>
<feature type="transmembrane region" description="Helical" evidence="1">
    <location>
        <begin position="62"/>
        <end position="79"/>
    </location>
</feature>
<geneLocation type="plasmid" evidence="3">
    <name>pbm152</name>
</geneLocation>
<dbReference type="Proteomes" id="UP000233742">
    <property type="component" value="Plasmid pBM152"/>
</dbReference>
<keyword evidence="2" id="KW-0614">Plasmid</keyword>
<reference evidence="2 3" key="1">
    <citation type="submission" date="2017-12" db="EMBL/GenBank/DDBJ databases">
        <authorList>
            <person name="Hurst M.R.H."/>
        </authorList>
    </citation>
    <scope>NUCLEOTIDE SEQUENCE [LARGE SCALE GENOMIC DNA]</scope>
    <source>
        <strain evidence="2 3">BM15</strain>
        <plasmid evidence="3">Plasmid pbm152</plasmid>
    </source>
</reference>